<keyword evidence="4 6" id="KW-1133">Transmembrane helix</keyword>
<dbReference type="InterPro" id="IPR051791">
    <property type="entry name" value="Pra-immunoreactive"/>
</dbReference>
<evidence type="ECO:0000256" key="4">
    <source>
        <dbReference type="ARBA" id="ARBA00022989"/>
    </source>
</evidence>
<dbReference type="RefSeq" id="WP_184518548.1">
    <property type="nucleotide sequence ID" value="NZ_JACIJD010000010.1"/>
</dbReference>
<comment type="subcellular location">
    <subcellularLocation>
        <location evidence="1">Cell membrane</location>
        <topology evidence="1">Multi-pass membrane protein</topology>
    </subcellularLocation>
</comment>
<keyword evidence="9" id="KW-1185">Reference proteome</keyword>
<evidence type="ECO:0000256" key="2">
    <source>
        <dbReference type="ARBA" id="ARBA00022475"/>
    </source>
</evidence>
<proteinExistence type="predicted"/>
<evidence type="ECO:0000256" key="5">
    <source>
        <dbReference type="ARBA" id="ARBA00023136"/>
    </source>
</evidence>
<comment type="caution">
    <text evidence="8">The sequence shown here is derived from an EMBL/GenBank/DDBJ whole genome shotgun (WGS) entry which is preliminary data.</text>
</comment>
<dbReference type="Pfam" id="PF06271">
    <property type="entry name" value="RDD"/>
    <property type="match status" value="1"/>
</dbReference>
<evidence type="ECO:0000313" key="8">
    <source>
        <dbReference type="EMBL" id="MBB5694435.1"/>
    </source>
</evidence>
<organism evidence="8 9">
    <name type="scientific">Muricoccus pecuniae</name>
    <dbReference type="NCBI Taxonomy" id="693023"/>
    <lineage>
        <taxon>Bacteria</taxon>
        <taxon>Pseudomonadati</taxon>
        <taxon>Pseudomonadota</taxon>
        <taxon>Alphaproteobacteria</taxon>
        <taxon>Acetobacterales</taxon>
        <taxon>Roseomonadaceae</taxon>
        <taxon>Muricoccus</taxon>
    </lineage>
</organism>
<dbReference type="AlphaFoldDB" id="A0A840Y134"/>
<evidence type="ECO:0000256" key="3">
    <source>
        <dbReference type="ARBA" id="ARBA00022692"/>
    </source>
</evidence>
<reference evidence="8 9" key="1">
    <citation type="submission" date="2020-08" db="EMBL/GenBank/DDBJ databases">
        <title>Genomic Encyclopedia of Type Strains, Phase IV (KMG-IV): sequencing the most valuable type-strain genomes for metagenomic binning, comparative biology and taxonomic classification.</title>
        <authorList>
            <person name="Goeker M."/>
        </authorList>
    </citation>
    <scope>NUCLEOTIDE SEQUENCE [LARGE SCALE GENOMIC DNA]</scope>
    <source>
        <strain evidence="8 9">DSM 25622</strain>
    </source>
</reference>
<feature type="transmembrane region" description="Helical" evidence="6">
    <location>
        <begin position="52"/>
        <end position="68"/>
    </location>
</feature>
<feature type="transmembrane region" description="Helical" evidence="6">
    <location>
        <begin position="100"/>
        <end position="119"/>
    </location>
</feature>
<feature type="domain" description="RDD" evidence="7">
    <location>
        <begin position="9"/>
        <end position="131"/>
    </location>
</feature>
<name>A0A840Y134_9PROT</name>
<gene>
    <name evidence="8" type="ORF">FHS87_002481</name>
</gene>
<evidence type="ECO:0000313" key="9">
    <source>
        <dbReference type="Proteomes" id="UP000580654"/>
    </source>
</evidence>
<dbReference type="EMBL" id="JACIJD010000010">
    <property type="protein sequence ID" value="MBB5694435.1"/>
    <property type="molecule type" value="Genomic_DNA"/>
</dbReference>
<evidence type="ECO:0000256" key="6">
    <source>
        <dbReference type="SAM" id="Phobius"/>
    </source>
</evidence>
<accession>A0A840Y134</accession>
<feature type="transmembrane region" description="Helical" evidence="6">
    <location>
        <begin position="20"/>
        <end position="40"/>
    </location>
</feature>
<evidence type="ECO:0000256" key="1">
    <source>
        <dbReference type="ARBA" id="ARBA00004651"/>
    </source>
</evidence>
<protein>
    <submittedName>
        <fullName evidence="8">Putative RDD family membrane protein YckC</fullName>
    </submittedName>
</protein>
<dbReference type="GO" id="GO:0005886">
    <property type="term" value="C:plasma membrane"/>
    <property type="evidence" value="ECO:0007669"/>
    <property type="project" value="UniProtKB-SubCell"/>
</dbReference>
<sequence>MAERDRIRLAGFWTRLAAQFLDAAWMLPLGIGFVMVGEFVQGGRGLSPGADVLLQFISALIILIFWAARQATPGKILLRLRVVDAENGTTPPWPRLVARYLGYIVSGLPLGLGYLWMLWDPRKQCWHDRIARTLVVQDPPQGG</sequence>
<dbReference type="PANTHER" id="PTHR36115:SF4">
    <property type="entry name" value="MEMBRANE PROTEIN"/>
    <property type="match status" value="1"/>
</dbReference>
<keyword evidence="3 6" id="KW-0812">Transmembrane</keyword>
<keyword evidence="5 6" id="KW-0472">Membrane</keyword>
<keyword evidence="2" id="KW-1003">Cell membrane</keyword>
<dbReference type="PANTHER" id="PTHR36115">
    <property type="entry name" value="PROLINE-RICH ANTIGEN HOMOLOG-RELATED"/>
    <property type="match status" value="1"/>
</dbReference>
<dbReference type="InterPro" id="IPR010432">
    <property type="entry name" value="RDD"/>
</dbReference>
<evidence type="ECO:0000259" key="7">
    <source>
        <dbReference type="Pfam" id="PF06271"/>
    </source>
</evidence>
<dbReference type="Proteomes" id="UP000580654">
    <property type="component" value="Unassembled WGS sequence"/>
</dbReference>